<name>A0A6J6J940_9ZZZZ</name>
<protein>
    <submittedName>
        <fullName evidence="2">Unannotated protein</fullName>
    </submittedName>
</protein>
<dbReference type="InterPro" id="IPR017926">
    <property type="entry name" value="GATASE"/>
</dbReference>
<reference evidence="2" key="1">
    <citation type="submission" date="2020-05" db="EMBL/GenBank/DDBJ databases">
        <authorList>
            <person name="Chiriac C."/>
            <person name="Salcher M."/>
            <person name="Ghai R."/>
            <person name="Kavagutti S V."/>
        </authorList>
    </citation>
    <scope>NUCLEOTIDE SEQUENCE</scope>
</reference>
<dbReference type="EMBL" id="CAEZVS010000038">
    <property type="protein sequence ID" value="CAB4633350.1"/>
    <property type="molecule type" value="Genomic_DNA"/>
</dbReference>
<dbReference type="CDD" id="cd01741">
    <property type="entry name" value="GATase1_1"/>
    <property type="match status" value="1"/>
</dbReference>
<feature type="domain" description="Glutamine amidotransferase" evidence="1">
    <location>
        <begin position="52"/>
        <end position="178"/>
    </location>
</feature>
<dbReference type="SUPFAM" id="SSF52317">
    <property type="entry name" value="Class I glutamine amidotransferase-like"/>
    <property type="match status" value="1"/>
</dbReference>
<dbReference type="AlphaFoldDB" id="A0A6J6J940"/>
<sequence length="235" mass="26216">MKALFIQHDHVSPVGPVGQRLAHHGFEIETRLVVPEDKFKTPNVAFEFPNIENYDLIIPLGAPWGAWDDECIGMWLQPELAWIKHAVESGKPVLGICFGGQLIARALGGSVTRAPKAEIGWTNIWSEEPDLVSNGPWFQFHYDQWLLPDGVKEIARNPVSSQAFVVNKSLGVQFHPELDAAGLKGWLDWGGDKKVKEDGQDPIIMMRQTAAEEEAAKQRTFVLVDNFLSKVAKLI</sequence>
<accession>A0A6J6J940</accession>
<dbReference type="PANTHER" id="PTHR42695">
    <property type="entry name" value="GLUTAMINE AMIDOTRANSFERASE YLR126C-RELATED"/>
    <property type="match status" value="1"/>
</dbReference>
<dbReference type="Gene3D" id="3.40.50.880">
    <property type="match status" value="1"/>
</dbReference>
<dbReference type="GO" id="GO:0005829">
    <property type="term" value="C:cytosol"/>
    <property type="evidence" value="ECO:0007669"/>
    <property type="project" value="TreeGrafter"/>
</dbReference>
<organism evidence="2">
    <name type="scientific">freshwater metagenome</name>
    <dbReference type="NCBI Taxonomy" id="449393"/>
    <lineage>
        <taxon>unclassified sequences</taxon>
        <taxon>metagenomes</taxon>
        <taxon>ecological metagenomes</taxon>
    </lineage>
</organism>
<dbReference type="PROSITE" id="PS51273">
    <property type="entry name" value="GATASE_TYPE_1"/>
    <property type="match status" value="1"/>
</dbReference>
<proteinExistence type="predicted"/>
<dbReference type="InterPro" id="IPR029062">
    <property type="entry name" value="Class_I_gatase-like"/>
</dbReference>
<evidence type="ECO:0000259" key="1">
    <source>
        <dbReference type="Pfam" id="PF00117"/>
    </source>
</evidence>
<gene>
    <name evidence="2" type="ORF">UFOPK2106_00397</name>
</gene>
<dbReference type="PANTHER" id="PTHR42695:SF5">
    <property type="entry name" value="GLUTAMINE AMIDOTRANSFERASE YLR126C-RELATED"/>
    <property type="match status" value="1"/>
</dbReference>
<dbReference type="Pfam" id="PF00117">
    <property type="entry name" value="GATase"/>
    <property type="match status" value="1"/>
</dbReference>
<evidence type="ECO:0000313" key="2">
    <source>
        <dbReference type="EMBL" id="CAB4633350.1"/>
    </source>
</evidence>
<dbReference type="InterPro" id="IPR044992">
    <property type="entry name" value="ChyE-like"/>
</dbReference>